<feature type="transmembrane region" description="Helical" evidence="6">
    <location>
        <begin position="240"/>
        <end position="262"/>
    </location>
</feature>
<evidence type="ECO:0000256" key="4">
    <source>
        <dbReference type="ARBA" id="ARBA00022989"/>
    </source>
</evidence>
<evidence type="ECO:0000313" key="8">
    <source>
        <dbReference type="EMBL" id="MBB3769994.1"/>
    </source>
</evidence>
<dbReference type="AlphaFoldDB" id="A0A839YZQ4"/>
<accession>A0A839YZQ4</accession>
<keyword evidence="3 6" id="KW-0812">Transmembrane</keyword>
<evidence type="ECO:0000256" key="3">
    <source>
        <dbReference type="ARBA" id="ARBA00022692"/>
    </source>
</evidence>
<proteinExistence type="predicted"/>
<protein>
    <submittedName>
        <fullName evidence="8">Phosphate:Na+ symporter</fullName>
    </submittedName>
</protein>
<dbReference type="NCBIfam" id="NF037997">
    <property type="entry name" value="Na_Pi_symport"/>
    <property type="match status" value="1"/>
</dbReference>
<dbReference type="Pfam" id="PF01895">
    <property type="entry name" value="PhoU"/>
    <property type="match status" value="2"/>
</dbReference>
<feature type="transmembrane region" description="Helical" evidence="6">
    <location>
        <begin position="185"/>
        <end position="202"/>
    </location>
</feature>
<dbReference type="Gene3D" id="1.20.58.220">
    <property type="entry name" value="Phosphate transport system protein phou homolog 2, domain 2"/>
    <property type="match status" value="1"/>
</dbReference>
<feature type="domain" description="PhoU" evidence="7">
    <location>
        <begin position="335"/>
        <end position="415"/>
    </location>
</feature>
<evidence type="ECO:0000256" key="1">
    <source>
        <dbReference type="ARBA" id="ARBA00004651"/>
    </source>
</evidence>
<feature type="domain" description="PhoU" evidence="7">
    <location>
        <begin position="445"/>
        <end position="523"/>
    </location>
</feature>
<evidence type="ECO:0000259" key="7">
    <source>
        <dbReference type="Pfam" id="PF01895"/>
    </source>
</evidence>
<keyword evidence="2" id="KW-1003">Cell membrane</keyword>
<keyword evidence="5 6" id="KW-0472">Membrane</keyword>
<keyword evidence="9" id="KW-1185">Reference proteome</keyword>
<dbReference type="Pfam" id="PF02690">
    <property type="entry name" value="Na_Pi_cotrans"/>
    <property type="match status" value="1"/>
</dbReference>
<dbReference type="GO" id="GO:0005436">
    <property type="term" value="F:sodium:phosphate symporter activity"/>
    <property type="evidence" value="ECO:0007669"/>
    <property type="project" value="InterPro"/>
</dbReference>
<dbReference type="RefSeq" id="WP_183188160.1">
    <property type="nucleotide sequence ID" value="NZ_JACICD010000001.1"/>
</dbReference>
<feature type="transmembrane region" description="Helical" evidence="6">
    <location>
        <begin position="128"/>
        <end position="145"/>
    </location>
</feature>
<feature type="transmembrane region" description="Helical" evidence="6">
    <location>
        <begin position="103"/>
        <end position="121"/>
    </location>
</feature>
<gene>
    <name evidence="8" type="ORF">FHS55_000580</name>
</gene>
<organism evidence="8 9">
    <name type="scientific">Ancylobacter tetraedralis</name>
    <dbReference type="NCBI Taxonomy" id="217068"/>
    <lineage>
        <taxon>Bacteria</taxon>
        <taxon>Pseudomonadati</taxon>
        <taxon>Pseudomonadota</taxon>
        <taxon>Alphaproteobacteria</taxon>
        <taxon>Hyphomicrobiales</taxon>
        <taxon>Xanthobacteraceae</taxon>
        <taxon>Ancylobacter</taxon>
    </lineage>
</organism>
<feature type="transmembrane region" description="Helical" evidence="6">
    <location>
        <begin position="48"/>
        <end position="70"/>
    </location>
</feature>
<dbReference type="PANTHER" id="PTHR10010:SF46">
    <property type="entry name" value="SODIUM-DEPENDENT PHOSPHATE TRANSPORT PROTEIN 2B"/>
    <property type="match status" value="1"/>
</dbReference>
<dbReference type="Proteomes" id="UP000533469">
    <property type="component" value="Unassembled WGS sequence"/>
</dbReference>
<comment type="caution">
    <text evidence="8">The sequence shown here is derived from an EMBL/GenBank/DDBJ whole genome shotgun (WGS) entry which is preliminary data.</text>
</comment>
<evidence type="ECO:0000256" key="5">
    <source>
        <dbReference type="ARBA" id="ARBA00023136"/>
    </source>
</evidence>
<keyword evidence="4 6" id="KW-1133">Transmembrane helix</keyword>
<reference evidence="8 9" key="1">
    <citation type="submission" date="2020-08" db="EMBL/GenBank/DDBJ databases">
        <title>Genomic Encyclopedia of Type Strains, Phase IV (KMG-IV): sequencing the most valuable type-strain genomes for metagenomic binning, comparative biology and taxonomic classification.</title>
        <authorList>
            <person name="Goeker M."/>
        </authorList>
    </citation>
    <scope>NUCLEOTIDE SEQUENCE [LARGE SCALE GENOMIC DNA]</scope>
    <source>
        <strain evidence="8 9">DSM 5895</strain>
    </source>
</reference>
<comment type="subcellular location">
    <subcellularLocation>
        <location evidence="1">Cell membrane</location>
        <topology evidence="1">Multi-pass membrane protein</topology>
    </subcellularLocation>
</comment>
<dbReference type="GO" id="GO:0044341">
    <property type="term" value="P:sodium-dependent phosphate transport"/>
    <property type="evidence" value="ECO:0007669"/>
    <property type="project" value="InterPro"/>
</dbReference>
<dbReference type="EMBL" id="JACICD010000001">
    <property type="protein sequence ID" value="MBB3769994.1"/>
    <property type="molecule type" value="Genomic_DNA"/>
</dbReference>
<sequence>MLDLMGAVALLLWGLRMVKTGVERAFGTRLRRWIGAGTRNRFLACGVGLVATLALQSSTASALMTAAFAGSGYMSGAMAQAVMLGANLGTSLVARLLSSGLEVLSPVLIAAGFATFTLASARVWRSSARAVLGAGLMLLALHLLGQATEPMRHAPVLAALMAALGAVPVLAVLVAAMLACAASSSLAVVLLVMALAEGGTLAPPLSLALMLGANLGGAVPPVLASLKGTPAGRRVTLGNLAIRLAGCALVLPMAGPLALWLAPHIGDAGLFVVDAHILFNLALALIGLPLLDPMAAAMRRLVPDAPAAPDGPRHLDPAGIDTPVIALANAARETLRIGDRVATMLEGNLEALRRDDTRLCAAAATLDDEVDRLNEAVKLYLARLSRANLSEADAARASEIADYAVNLEHIGDIIDRNLRQIVSKKIRHHLSFSTEGRAEIDAFYERTLANLRLAQSLFLARDPELARQLVKLKVDVRRFEQNSAQSHYERLRDGRMESVSTSALHLDILRDLKRINAHIASVAYPILEQQGALRDSRMVKPLA</sequence>
<dbReference type="SUPFAM" id="SSF109755">
    <property type="entry name" value="PhoU-like"/>
    <property type="match status" value="1"/>
</dbReference>
<feature type="transmembrane region" description="Helical" evidence="6">
    <location>
        <begin position="157"/>
        <end position="178"/>
    </location>
</feature>
<dbReference type="InterPro" id="IPR003841">
    <property type="entry name" value="Na/Pi_transpt"/>
</dbReference>
<evidence type="ECO:0000256" key="6">
    <source>
        <dbReference type="SAM" id="Phobius"/>
    </source>
</evidence>
<dbReference type="PANTHER" id="PTHR10010">
    <property type="entry name" value="SOLUTE CARRIER FAMILY 34 SODIUM PHOSPHATE , MEMBER 2-RELATED"/>
    <property type="match status" value="1"/>
</dbReference>
<dbReference type="GO" id="GO:0005886">
    <property type="term" value="C:plasma membrane"/>
    <property type="evidence" value="ECO:0007669"/>
    <property type="project" value="UniProtKB-SubCell"/>
</dbReference>
<dbReference type="InterPro" id="IPR026022">
    <property type="entry name" value="PhoU_dom"/>
</dbReference>
<dbReference type="InterPro" id="IPR038078">
    <property type="entry name" value="PhoU-like_sf"/>
</dbReference>
<name>A0A839YZQ4_9HYPH</name>
<feature type="transmembrane region" description="Helical" evidence="6">
    <location>
        <begin position="268"/>
        <end position="291"/>
    </location>
</feature>
<evidence type="ECO:0000256" key="2">
    <source>
        <dbReference type="ARBA" id="ARBA00022475"/>
    </source>
</evidence>
<evidence type="ECO:0000313" key="9">
    <source>
        <dbReference type="Proteomes" id="UP000533469"/>
    </source>
</evidence>